<dbReference type="InterPro" id="IPR000073">
    <property type="entry name" value="AB_hydrolase_1"/>
</dbReference>
<evidence type="ECO:0000313" key="5">
    <source>
        <dbReference type="EMBL" id="QCY46476.1"/>
    </source>
</evidence>
<keyword evidence="2" id="KW-0012">Acyltransferase</keyword>
<comment type="catalytic activity">
    <reaction evidence="2">
        <text>L-homoserine + acetyl-CoA = O-acetyl-L-homoserine + CoA</text>
        <dbReference type="Rhea" id="RHEA:13701"/>
        <dbReference type="ChEBI" id="CHEBI:57287"/>
        <dbReference type="ChEBI" id="CHEBI:57288"/>
        <dbReference type="ChEBI" id="CHEBI:57476"/>
        <dbReference type="ChEBI" id="CHEBI:57716"/>
        <dbReference type="EC" id="2.3.1.31"/>
    </reaction>
</comment>
<evidence type="ECO:0000256" key="1">
    <source>
        <dbReference type="ARBA" id="ARBA00022679"/>
    </source>
</evidence>
<dbReference type="Pfam" id="PF00561">
    <property type="entry name" value="Abhydrolase_1"/>
    <property type="match status" value="1"/>
</dbReference>
<evidence type="ECO:0000259" key="4">
    <source>
        <dbReference type="Pfam" id="PF00561"/>
    </source>
</evidence>
<gene>
    <name evidence="2 5" type="primary">metXA</name>
    <name evidence="5" type="ORF">GcLGCM259_0716</name>
</gene>
<evidence type="ECO:0000256" key="2">
    <source>
        <dbReference type="HAMAP-Rule" id="MF_00296"/>
    </source>
</evidence>
<comment type="pathway">
    <text evidence="2">Amino-acid biosynthesis; L-methionine biosynthesis via de novo pathway; O-acetyl-L-homoserine from L-homoserine: step 1/1.</text>
</comment>
<dbReference type="NCBIfam" id="NF001209">
    <property type="entry name" value="PRK00175.1"/>
    <property type="match status" value="1"/>
</dbReference>
<keyword evidence="2" id="KW-0486">Methionine biosynthesis</keyword>
<name>A0A5B7WQQ8_9MICC</name>
<proteinExistence type="inferred from homology"/>
<dbReference type="EMBL" id="CP034412">
    <property type="protein sequence ID" value="QCY46476.1"/>
    <property type="molecule type" value="Genomic_DNA"/>
</dbReference>
<feature type="binding site" evidence="2">
    <location>
        <position position="227"/>
    </location>
    <ligand>
        <name>substrate</name>
    </ligand>
</feature>
<feature type="active site" description="Nucleophile" evidence="2 3">
    <location>
        <position position="157"/>
    </location>
</feature>
<evidence type="ECO:0000256" key="3">
    <source>
        <dbReference type="PIRSR" id="PIRSR000443-1"/>
    </source>
</evidence>
<keyword evidence="1 2" id="KW-0808">Transferase</keyword>
<dbReference type="HAMAP" id="MF_00296">
    <property type="entry name" value="MetX_acyltransf"/>
    <property type="match status" value="1"/>
</dbReference>
<dbReference type="Proteomes" id="UP000307000">
    <property type="component" value="Chromosome"/>
</dbReference>
<dbReference type="GO" id="GO:0005737">
    <property type="term" value="C:cytoplasm"/>
    <property type="evidence" value="ECO:0007669"/>
    <property type="project" value="UniProtKB-SubCell"/>
</dbReference>
<sequence>MTAIARTGRSATRTAVHGMRRRAAVGEYGFETGGYLPQVELAYETWGELDAQGSNAVLITHALTGDAHVSRGDSDFDGWWEDFVGPGKPIDTNRYHVVAANIVGGCNGSTGPGSLDANGRAWGSRFPFTTIKDSVHLEARLADALGIETWHAVIGGSMGGARALEWAVLYPHRVRNLVVMAACAQASAEQIAFAQVQSESIRLDPHFANGDYYHTGRAPDAGLGVARRLAHVTYRSEAELQQRFGRRGQGQEDPLGSASWPRGRYMVESYLDHQAAKLSRRFDANSYLVLTEALMSHDVARGFGSLEHALARLAGVNTVIAAVRSDRLYLPEQSEQLAALIPGAAPVHYIDSPIGHDGFLTDAVQLAGVLAERVFA</sequence>
<dbReference type="UniPathway" id="UPA00051">
    <property type="reaction ID" value="UER00074"/>
</dbReference>
<organism evidence="5 6">
    <name type="scientific">Glutamicibacter creatinolyticus</name>
    <dbReference type="NCBI Taxonomy" id="162496"/>
    <lineage>
        <taxon>Bacteria</taxon>
        <taxon>Bacillati</taxon>
        <taxon>Actinomycetota</taxon>
        <taxon>Actinomycetes</taxon>
        <taxon>Micrococcales</taxon>
        <taxon>Micrococcaceae</taxon>
        <taxon>Glutamicibacter</taxon>
    </lineage>
</organism>
<dbReference type="InterPro" id="IPR029058">
    <property type="entry name" value="AB_hydrolase_fold"/>
</dbReference>
<dbReference type="PANTHER" id="PTHR32268:SF11">
    <property type="entry name" value="HOMOSERINE O-ACETYLTRANSFERASE"/>
    <property type="match status" value="1"/>
</dbReference>
<comment type="function">
    <text evidence="2">Transfers an acetyl group from acetyl-CoA to L-homoserine, forming acetyl-L-homoserine.</text>
</comment>
<feature type="active site" evidence="2 3">
    <location>
        <position position="326"/>
    </location>
</feature>
<protein>
    <recommendedName>
        <fullName evidence="2">Homoserine O-acetyltransferase</fullName>
        <shortName evidence="2">HAT</shortName>
        <ecNumber evidence="2">2.3.1.31</ecNumber>
    </recommendedName>
    <alternativeName>
        <fullName evidence="2">Homoserine transacetylase</fullName>
        <shortName evidence="2">HTA</shortName>
    </alternativeName>
</protein>
<reference evidence="5 6" key="1">
    <citation type="submission" date="2018-12" db="EMBL/GenBank/DDBJ databases">
        <title>Complete Genome Sequence of Glutamicibacter creatinolyticus strain LGCM259,isolated from an abscess of a 12-year-old mare in Italy.</title>
        <authorList>
            <person name="Santos R.G."/>
            <person name="Silva A.L."/>
            <person name="Seyffert N."/>
            <person name="Castro T.L.P."/>
            <person name="Attili A.R."/>
            <person name="Rifici C."/>
            <person name="Mazzullo G."/>
            <person name="Brenig B."/>
            <person name="Venanzi F."/>
            <person name="Azevedo V."/>
        </authorList>
    </citation>
    <scope>NUCLEOTIDE SEQUENCE [LARGE SCALE GENOMIC DNA]</scope>
    <source>
        <strain evidence="5 6">LGCM 259</strain>
    </source>
</reference>
<dbReference type="KEGG" id="gcr:GcLGCM259_0716"/>
<comment type="similarity">
    <text evidence="2">Belongs to the AB hydrolase superfamily. MetX family.</text>
</comment>
<dbReference type="Gene3D" id="1.10.1740.110">
    <property type="match status" value="1"/>
</dbReference>
<dbReference type="PANTHER" id="PTHR32268">
    <property type="entry name" value="HOMOSERINE O-ACETYLTRANSFERASE"/>
    <property type="match status" value="1"/>
</dbReference>
<dbReference type="AlphaFoldDB" id="A0A5B7WQQ8"/>
<dbReference type="InterPro" id="IPR008220">
    <property type="entry name" value="HAT_MetX-like"/>
</dbReference>
<feature type="domain" description="AB hydrolase-1" evidence="4">
    <location>
        <begin position="55"/>
        <end position="361"/>
    </location>
</feature>
<comment type="caution">
    <text evidence="2">Lacks conserved residue(s) required for the propagation of feature annotation.</text>
</comment>
<dbReference type="GO" id="GO:0004414">
    <property type="term" value="F:homoserine O-acetyltransferase activity"/>
    <property type="evidence" value="ECO:0007669"/>
    <property type="project" value="UniProtKB-UniRule"/>
</dbReference>
<accession>A0A5B7WQQ8</accession>
<dbReference type="PIRSF" id="PIRSF000443">
    <property type="entry name" value="Homoser_Ac_trans"/>
    <property type="match status" value="1"/>
</dbReference>
<evidence type="ECO:0000313" key="6">
    <source>
        <dbReference type="Proteomes" id="UP000307000"/>
    </source>
</evidence>
<dbReference type="RefSeq" id="WP_138925804.1">
    <property type="nucleotide sequence ID" value="NZ_CP034412.1"/>
</dbReference>
<keyword evidence="6" id="KW-1185">Reference proteome</keyword>
<keyword evidence="2" id="KW-0028">Amino-acid biosynthesis</keyword>
<feature type="binding site" evidence="2">
    <location>
        <position position="357"/>
    </location>
    <ligand>
        <name>substrate</name>
    </ligand>
</feature>
<comment type="subunit">
    <text evidence="2">Homodimer.</text>
</comment>
<dbReference type="NCBIfam" id="TIGR01392">
    <property type="entry name" value="homoserO_Ac_trn"/>
    <property type="match status" value="1"/>
</dbReference>
<dbReference type="SUPFAM" id="SSF53474">
    <property type="entry name" value="alpha/beta-Hydrolases"/>
    <property type="match status" value="1"/>
</dbReference>
<dbReference type="EC" id="2.3.1.31" evidence="2"/>
<dbReference type="GO" id="GO:0009086">
    <property type="term" value="P:methionine biosynthetic process"/>
    <property type="evidence" value="ECO:0007669"/>
    <property type="project" value="UniProtKB-UniRule"/>
</dbReference>
<feature type="active site" evidence="2 3">
    <location>
        <position position="356"/>
    </location>
</feature>
<dbReference type="Gene3D" id="3.40.50.1820">
    <property type="entry name" value="alpha/beta hydrolase"/>
    <property type="match status" value="1"/>
</dbReference>
<dbReference type="GO" id="GO:0009092">
    <property type="term" value="P:homoserine metabolic process"/>
    <property type="evidence" value="ECO:0007669"/>
    <property type="project" value="TreeGrafter"/>
</dbReference>
<comment type="subcellular location">
    <subcellularLocation>
        <location evidence="2">Cytoplasm</location>
    </subcellularLocation>
</comment>
<keyword evidence="2" id="KW-0963">Cytoplasm</keyword>